<evidence type="ECO:0000256" key="3">
    <source>
        <dbReference type="SAM" id="Coils"/>
    </source>
</evidence>
<evidence type="ECO:0008006" key="9">
    <source>
        <dbReference type="Google" id="ProtNLM"/>
    </source>
</evidence>
<evidence type="ECO:0000256" key="2">
    <source>
        <dbReference type="PROSITE-ProRule" id="PRU00192"/>
    </source>
</evidence>
<dbReference type="RefSeq" id="XP_018063641.1">
    <property type="nucleotide sequence ID" value="XM_018216076.1"/>
</dbReference>
<dbReference type="GO" id="GO:0030479">
    <property type="term" value="C:actin cortical patch"/>
    <property type="evidence" value="ECO:0007669"/>
    <property type="project" value="TreeGrafter"/>
</dbReference>
<dbReference type="PANTHER" id="PTHR47174">
    <property type="entry name" value="BRIDGING INTEGRATOR 3"/>
    <property type="match status" value="1"/>
</dbReference>
<organism evidence="7 8">
    <name type="scientific">Mollisia scopiformis</name>
    <name type="common">Conifer needle endophyte fungus</name>
    <name type="synonym">Phialocephala scopiformis</name>
    <dbReference type="NCBI Taxonomy" id="149040"/>
    <lineage>
        <taxon>Eukaryota</taxon>
        <taxon>Fungi</taxon>
        <taxon>Dikarya</taxon>
        <taxon>Ascomycota</taxon>
        <taxon>Pezizomycotina</taxon>
        <taxon>Leotiomycetes</taxon>
        <taxon>Helotiales</taxon>
        <taxon>Mollisiaceae</taxon>
        <taxon>Mollisia</taxon>
    </lineage>
</organism>
<dbReference type="SUPFAM" id="SSF50044">
    <property type="entry name" value="SH3-domain"/>
    <property type="match status" value="1"/>
</dbReference>
<dbReference type="InterPro" id="IPR046982">
    <property type="entry name" value="BIN3/RVS161-like"/>
</dbReference>
<dbReference type="PRINTS" id="PR00452">
    <property type="entry name" value="SH3DOMAIN"/>
</dbReference>
<keyword evidence="1 2" id="KW-0728">SH3 domain</keyword>
<dbReference type="PROSITE" id="PS50002">
    <property type="entry name" value="SH3"/>
    <property type="match status" value="1"/>
</dbReference>
<feature type="compositionally biased region" description="Polar residues" evidence="4">
    <location>
        <begin position="353"/>
        <end position="366"/>
    </location>
</feature>
<feature type="coiled-coil region" evidence="3">
    <location>
        <begin position="146"/>
        <end position="190"/>
    </location>
</feature>
<keyword evidence="3" id="KW-0175">Coiled coil</keyword>
<dbReference type="InterPro" id="IPR001452">
    <property type="entry name" value="SH3_domain"/>
</dbReference>
<dbReference type="GO" id="GO:1990528">
    <property type="term" value="C:Rvs161p-Rvs167p complex"/>
    <property type="evidence" value="ECO:0007669"/>
    <property type="project" value="TreeGrafter"/>
</dbReference>
<dbReference type="EMBL" id="KQ947432">
    <property type="protein sequence ID" value="KUJ09286.1"/>
    <property type="molecule type" value="Genomic_DNA"/>
</dbReference>
<dbReference type="PANTHER" id="PTHR47174:SF2">
    <property type="entry name" value="SH3 DOMAIN SIGNALLING PROTEIN (AFU_ORTHOLOGUE AFUA_5G07670)"/>
    <property type="match status" value="1"/>
</dbReference>
<sequence>MNSMHRQFGKLMKKGAGDTANVAVLLNDYEDADKMLAKIIEASKAWRDAWVSILSIQVSTTTIFEEIYQPIVGASDGHGHEPYMTPRPQLDRASKLKEAYSELKTDLLEEVGMMDARVIKPATDAKEYLAPIKKVIKKRENKRLDWERYQDKVNNYQRKLKRSDRENAALAKAEEELGRAAEDFRVADDRIRETLPPVISAAFSILPHLLAVQIMIQNTLLAQYYTTLHNYCEDTGFQSPPPAMEDVISTWNRDFMPIKQEVESINCIARGKVVHQPMTLGDERKNSSVTGLNVRNGFRRPSGQATIDSQPVSPNPRARVMRIPSTNSLTVVSPPAPEPTPSPEPTPTYASPDYSTHLTPASSYSAHSPAGPTGDYFQRAAVQKKKPPPPPPKRIGSQNSGVYAVALYAFEGQSQGDLSFREGDQIKVVKKTDSTDDWWEGELRGVRGSFPANYCKLS</sequence>
<evidence type="ECO:0000256" key="1">
    <source>
        <dbReference type="ARBA" id="ARBA00022443"/>
    </source>
</evidence>
<protein>
    <recommendedName>
        <fullName evidence="9">SH3 domain-containing protein</fullName>
    </recommendedName>
</protein>
<dbReference type="PROSITE" id="PS51021">
    <property type="entry name" value="BAR"/>
    <property type="match status" value="1"/>
</dbReference>
<keyword evidence="8" id="KW-1185">Reference proteome</keyword>
<dbReference type="InterPro" id="IPR027267">
    <property type="entry name" value="AH/BAR_dom_sf"/>
</dbReference>
<dbReference type="SMART" id="SM00326">
    <property type="entry name" value="SH3"/>
    <property type="match status" value="1"/>
</dbReference>
<dbReference type="GeneID" id="28825802"/>
<evidence type="ECO:0000259" key="6">
    <source>
        <dbReference type="PROSITE" id="PS51021"/>
    </source>
</evidence>
<reference evidence="7 8" key="1">
    <citation type="submission" date="2015-10" db="EMBL/GenBank/DDBJ databases">
        <title>Full genome of DAOMC 229536 Phialocephala scopiformis, a fungal endophyte of spruce producing the potent anti-insectan compound rugulosin.</title>
        <authorList>
            <consortium name="DOE Joint Genome Institute"/>
            <person name="Walker A.K."/>
            <person name="Frasz S.L."/>
            <person name="Seifert K.A."/>
            <person name="Miller J.D."/>
            <person name="Mondo S.J."/>
            <person name="Labutti K."/>
            <person name="Lipzen A."/>
            <person name="Dockter R."/>
            <person name="Kennedy M."/>
            <person name="Grigoriev I.V."/>
            <person name="Spatafora J.W."/>
        </authorList>
    </citation>
    <scope>NUCLEOTIDE SEQUENCE [LARGE SCALE GENOMIC DNA]</scope>
    <source>
        <strain evidence="7 8">CBS 120377</strain>
    </source>
</reference>
<dbReference type="FunFam" id="2.30.30.40:FF:000100">
    <property type="entry name" value="SH3 domain-containing YSC84-like protein 1"/>
    <property type="match status" value="1"/>
</dbReference>
<feature type="domain" description="BAR" evidence="6">
    <location>
        <begin position="7"/>
        <end position="241"/>
    </location>
</feature>
<dbReference type="GO" id="GO:0051666">
    <property type="term" value="P:actin cortical patch localization"/>
    <property type="evidence" value="ECO:0007669"/>
    <property type="project" value="InterPro"/>
</dbReference>
<feature type="compositionally biased region" description="Polar residues" evidence="4">
    <location>
        <begin position="303"/>
        <end position="312"/>
    </location>
</feature>
<dbReference type="STRING" id="149040.A0A132BA55"/>
<feature type="region of interest" description="Disordered" evidence="4">
    <location>
        <begin position="282"/>
        <end position="375"/>
    </location>
</feature>
<evidence type="ECO:0000259" key="5">
    <source>
        <dbReference type="PROSITE" id="PS50002"/>
    </source>
</evidence>
<dbReference type="InterPro" id="IPR036028">
    <property type="entry name" value="SH3-like_dom_sf"/>
</dbReference>
<dbReference type="GO" id="GO:0008289">
    <property type="term" value="F:lipid binding"/>
    <property type="evidence" value="ECO:0007669"/>
    <property type="project" value="TreeGrafter"/>
</dbReference>
<evidence type="ECO:0000313" key="7">
    <source>
        <dbReference type="EMBL" id="KUJ09286.1"/>
    </source>
</evidence>
<dbReference type="AlphaFoldDB" id="A0A132BA55"/>
<dbReference type="KEGG" id="psco:LY89DRAFT_690338"/>
<dbReference type="InParanoid" id="A0A132BA55"/>
<accession>A0A132BA55</accession>
<proteinExistence type="predicted"/>
<name>A0A132BA55_MOLSC</name>
<dbReference type="GO" id="GO:0006897">
    <property type="term" value="P:endocytosis"/>
    <property type="evidence" value="ECO:0007669"/>
    <property type="project" value="InterPro"/>
</dbReference>
<dbReference type="Gene3D" id="2.30.30.40">
    <property type="entry name" value="SH3 Domains"/>
    <property type="match status" value="1"/>
</dbReference>
<dbReference type="Pfam" id="PF03114">
    <property type="entry name" value="BAR"/>
    <property type="match status" value="1"/>
</dbReference>
<dbReference type="CDD" id="cd07599">
    <property type="entry name" value="BAR_Rvs167p"/>
    <property type="match status" value="1"/>
</dbReference>
<dbReference type="InterPro" id="IPR004148">
    <property type="entry name" value="BAR_dom"/>
</dbReference>
<evidence type="ECO:0000256" key="4">
    <source>
        <dbReference type="SAM" id="MobiDB-lite"/>
    </source>
</evidence>
<dbReference type="GO" id="GO:0043332">
    <property type="term" value="C:mating projection tip"/>
    <property type="evidence" value="ECO:0007669"/>
    <property type="project" value="TreeGrafter"/>
</dbReference>
<dbReference type="GO" id="GO:0097320">
    <property type="term" value="P:plasma membrane tubulation"/>
    <property type="evidence" value="ECO:0007669"/>
    <property type="project" value="TreeGrafter"/>
</dbReference>
<dbReference type="OrthoDB" id="10255128at2759"/>
<dbReference type="Proteomes" id="UP000070700">
    <property type="component" value="Unassembled WGS sequence"/>
</dbReference>
<feature type="domain" description="SH3" evidence="5">
    <location>
        <begin position="399"/>
        <end position="458"/>
    </location>
</feature>
<dbReference type="Gene3D" id="1.20.1270.60">
    <property type="entry name" value="Arfaptin homology (AH) domain/BAR domain"/>
    <property type="match status" value="1"/>
</dbReference>
<dbReference type="GO" id="GO:0031097">
    <property type="term" value="C:medial cortex"/>
    <property type="evidence" value="ECO:0007669"/>
    <property type="project" value="TreeGrafter"/>
</dbReference>
<dbReference type="SUPFAM" id="SSF103657">
    <property type="entry name" value="BAR/IMD domain-like"/>
    <property type="match status" value="1"/>
</dbReference>
<dbReference type="Pfam" id="PF00018">
    <property type="entry name" value="SH3_1"/>
    <property type="match status" value="1"/>
</dbReference>
<gene>
    <name evidence="7" type="ORF">LY89DRAFT_690338</name>
</gene>
<feature type="compositionally biased region" description="Pro residues" evidence="4">
    <location>
        <begin position="334"/>
        <end position="346"/>
    </location>
</feature>
<evidence type="ECO:0000313" key="8">
    <source>
        <dbReference type="Proteomes" id="UP000070700"/>
    </source>
</evidence>